<evidence type="ECO:0000313" key="1">
    <source>
        <dbReference type="EMBL" id="QDT74542.1"/>
    </source>
</evidence>
<dbReference type="AlphaFoldDB" id="A0A517U1Q3"/>
<dbReference type="KEGG" id="llh:I41_37390"/>
<evidence type="ECO:0000313" key="2">
    <source>
        <dbReference type="Proteomes" id="UP000317909"/>
    </source>
</evidence>
<gene>
    <name evidence="1" type="ORF">I41_37390</name>
</gene>
<protein>
    <submittedName>
        <fullName evidence="1">Uncharacterized protein</fullName>
    </submittedName>
</protein>
<accession>A0A517U1Q3</accession>
<dbReference type="Proteomes" id="UP000317909">
    <property type="component" value="Chromosome"/>
</dbReference>
<proteinExistence type="predicted"/>
<organism evidence="1 2">
    <name type="scientific">Lacipirellula limnantheis</name>
    <dbReference type="NCBI Taxonomy" id="2528024"/>
    <lineage>
        <taxon>Bacteria</taxon>
        <taxon>Pseudomonadati</taxon>
        <taxon>Planctomycetota</taxon>
        <taxon>Planctomycetia</taxon>
        <taxon>Pirellulales</taxon>
        <taxon>Lacipirellulaceae</taxon>
        <taxon>Lacipirellula</taxon>
    </lineage>
</organism>
<name>A0A517U1Q3_9BACT</name>
<keyword evidence="2" id="KW-1185">Reference proteome</keyword>
<sequence>MRDMAFPTLTTCTKCGKPASMTRMDVMVTRPASGASLEGEEVKLGYSYAVDCPHCGFSFTSLLGPLRSVPDPGGEAGG</sequence>
<dbReference type="EMBL" id="CP036339">
    <property type="protein sequence ID" value="QDT74542.1"/>
    <property type="molecule type" value="Genomic_DNA"/>
</dbReference>
<reference evidence="1 2" key="1">
    <citation type="submission" date="2019-02" db="EMBL/GenBank/DDBJ databases">
        <title>Deep-cultivation of Planctomycetes and their phenomic and genomic characterization uncovers novel biology.</title>
        <authorList>
            <person name="Wiegand S."/>
            <person name="Jogler M."/>
            <person name="Boedeker C."/>
            <person name="Pinto D."/>
            <person name="Vollmers J."/>
            <person name="Rivas-Marin E."/>
            <person name="Kohn T."/>
            <person name="Peeters S.H."/>
            <person name="Heuer A."/>
            <person name="Rast P."/>
            <person name="Oberbeckmann S."/>
            <person name="Bunk B."/>
            <person name="Jeske O."/>
            <person name="Meyerdierks A."/>
            <person name="Storesund J.E."/>
            <person name="Kallscheuer N."/>
            <person name="Luecker S."/>
            <person name="Lage O.M."/>
            <person name="Pohl T."/>
            <person name="Merkel B.J."/>
            <person name="Hornburger P."/>
            <person name="Mueller R.-W."/>
            <person name="Bruemmer F."/>
            <person name="Labrenz M."/>
            <person name="Spormann A.M."/>
            <person name="Op den Camp H."/>
            <person name="Overmann J."/>
            <person name="Amann R."/>
            <person name="Jetten M.S.M."/>
            <person name="Mascher T."/>
            <person name="Medema M.H."/>
            <person name="Devos D.P."/>
            <person name="Kaster A.-K."/>
            <person name="Ovreas L."/>
            <person name="Rohde M."/>
            <person name="Galperin M.Y."/>
            <person name="Jogler C."/>
        </authorList>
    </citation>
    <scope>NUCLEOTIDE SEQUENCE [LARGE SCALE GENOMIC DNA]</scope>
    <source>
        <strain evidence="1 2">I41</strain>
    </source>
</reference>